<evidence type="ECO:0000256" key="2">
    <source>
        <dbReference type="ARBA" id="ARBA00023268"/>
    </source>
</evidence>
<gene>
    <name evidence="5" type="ORF">JK364_54575</name>
</gene>
<dbReference type="RefSeq" id="WP_201858906.1">
    <property type="nucleotide sequence ID" value="NZ_JAERRG010000201.1"/>
</dbReference>
<evidence type="ECO:0000313" key="5">
    <source>
        <dbReference type="EMBL" id="MBL1121189.1"/>
    </source>
</evidence>
<reference evidence="5 6" key="1">
    <citation type="submission" date="2021-01" db="EMBL/GenBank/DDBJ databases">
        <title>WGS of actinomycetes isolated from Thailand.</title>
        <authorList>
            <person name="Thawai C."/>
        </authorList>
    </citation>
    <scope>NUCLEOTIDE SEQUENCE [LARGE SCALE GENOMIC DNA]</scope>
    <source>
        <strain evidence="5 6">CA3R110</strain>
    </source>
</reference>
<dbReference type="InterPro" id="IPR014043">
    <property type="entry name" value="Acyl_transferase_dom"/>
</dbReference>
<accession>A0ABS1Q935</accession>
<evidence type="ECO:0000256" key="3">
    <source>
        <dbReference type="ARBA" id="ARBA00023315"/>
    </source>
</evidence>
<dbReference type="Gene3D" id="3.40.366.10">
    <property type="entry name" value="Malonyl-Coenzyme A Acyl Carrier Protein, domain 2"/>
    <property type="match status" value="1"/>
</dbReference>
<keyword evidence="2" id="KW-0511">Multifunctional enzyme</keyword>
<dbReference type="SUPFAM" id="SSF52151">
    <property type="entry name" value="FabD/lysophospholipase-like"/>
    <property type="match status" value="1"/>
</dbReference>
<proteinExistence type="predicted"/>
<organism evidence="5 6">
    <name type="scientific">Streptomyces endocoffeicus</name>
    <dbReference type="NCBI Taxonomy" id="2898945"/>
    <lineage>
        <taxon>Bacteria</taxon>
        <taxon>Bacillati</taxon>
        <taxon>Actinomycetota</taxon>
        <taxon>Actinomycetes</taxon>
        <taxon>Kitasatosporales</taxon>
        <taxon>Streptomycetaceae</taxon>
        <taxon>Streptomyces</taxon>
    </lineage>
</organism>
<dbReference type="Proteomes" id="UP000621510">
    <property type="component" value="Unassembled WGS sequence"/>
</dbReference>
<dbReference type="InterPro" id="IPR016035">
    <property type="entry name" value="Acyl_Trfase/lysoPLipase"/>
</dbReference>
<dbReference type="Pfam" id="PF00698">
    <property type="entry name" value="Acyl_transf_1"/>
    <property type="match status" value="1"/>
</dbReference>
<evidence type="ECO:0000313" key="6">
    <source>
        <dbReference type="Proteomes" id="UP000621510"/>
    </source>
</evidence>
<feature type="domain" description="Malonyl-CoA:ACP transacylase (MAT)" evidence="4">
    <location>
        <begin position="20"/>
        <end position="183"/>
    </location>
</feature>
<dbReference type="InterPro" id="IPR050091">
    <property type="entry name" value="PKS_NRPS_Biosynth_Enz"/>
</dbReference>
<feature type="non-terminal residue" evidence="5">
    <location>
        <position position="1"/>
    </location>
</feature>
<evidence type="ECO:0000256" key="1">
    <source>
        <dbReference type="ARBA" id="ARBA00022679"/>
    </source>
</evidence>
<sequence length="183" mass="18537">LRGGLASVTRVRGAGKSAWVFAGQGAQRLGMGRELHAAFPVFASAFDEVCAGFDGVLDGSLREVVWGDDKGLLDQTVWAQAGLFAVEVALFRLLESWGVRPDYLVGHSVGEIAAAHVAGVVSLGDACVLVGARGRLMQALPSGGAMLAVQAAEGDVVSLLPDGVEIAAVNGPVSVVVSGAGEG</sequence>
<dbReference type="InterPro" id="IPR001227">
    <property type="entry name" value="Ac_transferase_dom_sf"/>
</dbReference>
<name>A0ABS1Q935_9ACTN</name>
<keyword evidence="3 5" id="KW-0012">Acyltransferase</keyword>
<dbReference type="SMART" id="SM00827">
    <property type="entry name" value="PKS_AT"/>
    <property type="match status" value="1"/>
</dbReference>
<dbReference type="PANTHER" id="PTHR43775:SF51">
    <property type="entry name" value="INACTIVE PHENOLPHTHIOCEROL SYNTHESIS POLYKETIDE SYNTHASE TYPE I PKS1-RELATED"/>
    <property type="match status" value="1"/>
</dbReference>
<feature type="non-terminal residue" evidence="5">
    <location>
        <position position="183"/>
    </location>
</feature>
<dbReference type="SUPFAM" id="SSF55048">
    <property type="entry name" value="Probable ACP-binding domain of malonyl-CoA ACP transacylase"/>
    <property type="match status" value="1"/>
</dbReference>
<dbReference type="InterPro" id="IPR016036">
    <property type="entry name" value="Malonyl_transacylase_ACP-bd"/>
</dbReference>
<comment type="caution">
    <text evidence="5">The sequence shown here is derived from an EMBL/GenBank/DDBJ whole genome shotgun (WGS) entry which is preliminary data.</text>
</comment>
<keyword evidence="1" id="KW-0808">Transferase</keyword>
<evidence type="ECO:0000259" key="4">
    <source>
        <dbReference type="SMART" id="SM00827"/>
    </source>
</evidence>
<dbReference type="GO" id="GO:0016746">
    <property type="term" value="F:acyltransferase activity"/>
    <property type="evidence" value="ECO:0007669"/>
    <property type="project" value="UniProtKB-KW"/>
</dbReference>
<dbReference type="PANTHER" id="PTHR43775">
    <property type="entry name" value="FATTY ACID SYNTHASE"/>
    <property type="match status" value="1"/>
</dbReference>
<protein>
    <submittedName>
        <fullName evidence="5">Acyltransferase domain-containing protein</fullName>
    </submittedName>
</protein>
<keyword evidence="6" id="KW-1185">Reference proteome</keyword>
<dbReference type="EMBL" id="JAERRG010000201">
    <property type="protein sequence ID" value="MBL1121189.1"/>
    <property type="molecule type" value="Genomic_DNA"/>
</dbReference>